<feature type="compositionally biased region" description="Polar residues" evidence="1">
    <location>
        <begin position="83"/>
        <end position="94"/>
    </location>
</feature>
<reference evidence="2 3" key="1">
    <citation type="submission" date="2024-01" db="EMBL/GenBank/DDBJ databases">
        <authorList>
            <person name="Allen C."/>
            <person name="Tagirdzhanova G."/>
        </authorList>
    </citation>
    <scope>NUCLEOTIDE SEQUENCE [LARGE SCALE GENOMIC DNA]</scope>
</reference>
<keyword evidence="3" id="KW-1185">Reference proteome</keyword>
<feature type="region of interest" description="Disordered" evidence="1">
    <location>
        <begin position="62"/>
        <end position="101"/>
    </location>
</feature>
<evidence type="ECO:0000313" key="3">
    <source>
        <dbReference type="Proteomes" id="UP001642482"/>
    </source>
</evidence>
<dbReference type="EMBL" id="CAWUHD010000032">
    <property type="protein sequence ID" value="CAK7219640.1"/>
    <property type="molecule type" value="Genomic_DNA"/>
</dbReference>
<feature type="region of interest" description="Disordered" evidence="1">
    <location>
        <begin position="401"/>
        <end position="423"/>
    </location>
</feature>
<name>A0ABP0BJ13_9PEZI</name>
<organism evidence="2 3">
    <name type="scientific">Sporothrix eucalyptigena</name>
    <dbReference type="NCBI Taxonomy" id="1812306"/>
    <lineage>
        <taxon>Eukaryota</taxon>
        <taxon>Fungi</taxon>
        <taxon>Dikarya</taxon>
        <taxon>Ascomycota</taxon>
        <taxon>Pezizomycotina</taxon>
        <taxon>Sordariomycetes</taxon>
        <taxon>Sordariomycetidae</taxon>
        <taxon>Ophiostomatales</taxon>
        <taxon>Ophiostomataceae</taxon>
        <taxon>Sporothrix</taxon>
    </lineage>
</organism>
<feature type="compositionally biased region" description="Polar residues" evidence="1">
    <location>
        <begin position="401"/>
        <end position="414"/>
    </location>
</feature>
<gene>
    <name evidence="2" type="ORF">SEUCBS140593_003962</name>
</gene>
<proteinExistence type="predicted"/>
<accession>A0ABP0BJ13</accession>
<dbReference type="Proteomes" id="UP001642482">
    <property type="component" value="Unassembled WGS sequence"/>
</dbReference>
<sequence>MGGSLVALPNALIWTPLFRHWLRLALYSPFRPRFSARSLVEAQLDPESGSRGFFSVSEKPISDRPAARLTRTSSTGSRRNYDKSTASSFGQKRSSCLDGQPNGSLHDAGQLMVSPAREDSKLKPIPIVGVVPYSLLPKGQSGELICVPPQISLGWLRGNDFRGKIVLRDFPLRKVPYALAYLPAYYKTPDLASDLGSIYERPGLAEQSIYEDFIEAGKLDATGVIFAFEIARDQVGLYWEPYKATHYEIEAVTEHQSKGRKKNRTEDRRLEYTDRGELMIWCTGPSAPVVQAVREAIVRRKLDCVLSTRGVSFPNVRGVPKFTSFGGIGTYYHNLLLPTTSLISGPWSLWAPSFGIEAVDVHRLWQQTLAIGDVYFAIDSLPKESIVGGYSSTVEKANSNVATETTSEQASDSTVHVKGAAPY</sequence>
<evidence type="ECO:0000313" key="2">
    <source>
        <dbReference type="EMBL" id="CAK7219640.1"/>
    </source>
</evidence>
<comment type="caution">
    <text evidence="2">The sequence shown here is derived from an EMBL/GenBank/DDBJ whole genome shotgun (WGS) entry which is preliminary data.</text>
</comment>
<evidence type="ECO:0000256" key="1">
    <source>
        <dbReference type="SAM" id="MobiDB-lite"/>
    </source>
</evidence>
<protein>
    <submittedName>
        <fullName evidence="2">Uncharacterized protein</fullName>
    </submittedName>
</protein>